<comment type="caution">
    <text evidence="5">The sequence shown here is derived from an EMBL/GenBank/DDBJ whole genome shotgun (WGS) entry which is preliminary data.</text>
</comment>
<organism evidence="5 6">
    <name type="scientific">Congzhengia minquanensis</name>
    <dbReference type="NCBI Taxonomy" id="2763657"/>
    <lineage>
        <taxon>Bacteria</taxon>
        <taxon>Bacillati</taxon>
        <taxon>Bacillota</taxon>
        <taxon>Clostridia</taxon>
        <taxon>Eubacteriales</taxon>
        <taxon>Oscillospiraceae</taxon>
        <taxon>Congzhengia</taxon>
    </lineage>
</organism>
<dbReference type="GO" id="GO:0003700">
    <property type="term" value="F:DNA-binding transcription factor activity"/>
    <property type="evidence" value="ECO:0007669"/>
    <property type="project" value="InterPro"/>
</dbReference>
<dbReference type="Pfam" id="PF00392">
    <property type="entry name" value="GntR"/>
    <property type="match status" value="1"/>
</dbReference>
<keyword evidence="1" id="KW-0805">Transcription regulation</keyword>
<dbReference type="RefSeq" id="WP_249313724.1">
    <property type="nucleotide sequence ID" value="NZ_JACRSU010000005.1"/>
</dbReference>
<dbReference type="PANTHER" id="PTHR38445">
    <property type="entry name" value="HTH-TYPE TRANSCRIPTIONAL REPRESSOR YTRA"/>
    <property type="match status" value="1"/>
</dbReference>
<name>A0A926DPZ7_9FIRM</name>
<proteinExistence type="predicted"/>
<keyword evidence="6" id="KW-1185">Reference proteome</keyword>
<evidence type="ECO:0000256" key="2">
    <source>
        <dbReference type="ARBA" id="ARBA00023125"/>
    </source>
</evidence>
<evidence type="ECO:0000259" key="4">
    <source>
        <dbReference type="PROSITE" id="PS50949"/>
    </source>
</evidence>
<dbReference type="InterPro" id="IPR036388">
    <property type="entry name" value="WH-like_DNA-bd_sf"/>
</dbReference>
<dbReference type="Proteomes" id="UP000611762">
    <property type="component" value="Unassembled WGS sequence"/>
</dbReference>
<dbReference type="GO" id="GO:0003677">
    <property type="term" value="F:DNA binding"/>
    <property type="evidence" value="ECO:0007669"/>
    <property type="project" value="UniProtKB-KW"/>
</dbReference>
<keyword evidence="2" id="KW-0238">DNA-binding</keyword>
<dbReference type="AlphaFoldDB" id="A0A926DPZ7"/>
<dbReference type="SUPFAM" id="SSF46785">
    <property type="entry name" value="Winged helix' DNA-binding domain"/>
    <property type="match status" value="1"/>
</dbReference>
<dbReference type="PROSITE" id="PS50949">
    <property type="entry name" value="HTH_GNTR"/>
    <property type="match status" value="1"/>
</dbReference>
<evidence type="ECO:0000313" key="5">
    <source>
        <dbReference type="EMBL" id="MBC8541702.1"/>
    </source>
</evidence>
<accession>A0A926DPZ7</accession>
<dbReference type="InterPro" id="IPR036390">
    <property type="entry name" value="WH_DNA-bd_sf"/>
</dbReference>
<protein>
    <submittedName>
        <fullName evidence="5">GntR family transcriptional regulator</fullName>
    </submittedName>
</protein>
<dbReference type="InterPro" id="IPR000524">
    <property type="entry name" value="Tscrpt_reg_HTH_GntR"/>
</dbReference>
<dbReference type="CDD" id="cd07377">
    <property type="entry name" value="WHTH_GntR"/>
    <property type="match status" value="1"/>
</dbReference>
<dbReference type="Gene3D" id="1.10.10.10">
    <property type="entry name" value="Winged helix-like DNA-binding domain superfamily/Winged helix DNA-binding domain"/>
    <property type="match status" value="1"/>
</dbReference>
<reference evidence="5" key="1">
    <citation type="submission" date="2020-08" db="EMBL/GenBank/DDBJ databases">
        <title>Genome public.</title>
        <authorList>
            <person name="Liu C."/>
            <person name="Sun Q."/>
        </authorList>
    </citation>
    <scope>NUCLEOTIDE SEQUENCE</scope>
    <source>
        <strain evidence="5">H8</strain>
    </source>
</reference>
<evidence type="ECO:0000256" key="3">
    <source>
        <dbReference type="ARBA" id="ARBA00023163"/>
    </source>
</evidence>
<sequence>MNWEFNNDRPIYTQIVEQIKLFIVSGEIAAGSKLASVRELAADAEVNPNTMQKALSELERIGLMHANRTSGRFITEDNAMILKVKQELAEESIQVFLQNMKKIGYDKTQTISLIEKYDKGEEIHE</sequence>
<dbReference type="EMBL" id="JACRSU010000005">
    <property type="protein sequence ID" value="MBC8541702.1"/>
    <property type="molecule type" value="Genomic_DNA"/>
</dbReference>
<gene>
    <name evidence="5" type="ORF">H8698_12010</name>
</gene>
<evidence type="ECO:0000313" key="6">
    <source>
        <dbReference type="Proteomes" id="UP000611762"/>
    </source>
</evidence>
<dbReference type="SMART" id="SM00345">
    <property type="entry name" value="HTH_GNTR"/>
    <property type="match status" value="1"/>
</dbReference>
<evidence type="ECO:0000256" key="1">
    <source>
        <dbReference type="ARBA" id="ARBA00023015"/>
    </source>
</evidence>
<dbReference type="PANTHER" id="PTHR38445:SF6">
    <property type="entry name" value="GNTR-FAMILY TRANSCRIPTIONAL REGULATOR"/>
    <property type="match status" value="1"/>
</dbReference>
<feature type="domain" description="HTH gntR-type" evidence="4">
    <location>
        <begin position="9"/>
        <end position="77"/>
    </location>
</feature>
<keyword evidence="3" id="KW-0804">Transcription</keyword>